<evidence type="ECO:0000313" key="2">
    <source>
        <dbReference type="EMBL" id="PZD72974.1"/>
    </source>
</evidence>
<keyword evidence="1" id="KW-1133">Transmembrane helix</keyword>
<name>A0A2W1JSV0_9CYAN</name>
<dbReference type="Proteomes" id="UP000248857">
    <property type="component" value="Unassembled WGS sequence"/>
</dbReference>
<sequence>MTEHRNPFPDNDGFALPVAIGVGLIMLLLGVTMVVRSQNDQVNASAQKATAKSLAAAESGVSKVQTFLNRHRTLAMYPDRGSASWNNLGSINICPGNVNTAELAALLSTGSDWPNVDPSESGAQPLNGEFRVVDYVYDTPGTPGSNGTLTVQGRVNAGEPGESISQVQVVLPIRPVNQVATVWVRGSIADSPAIEGTVVGNCSSAPLNIGPSANLIRIDQSLSGQGIPIIEPLPASPLAVPASGPLGAENPPANTVYRYQTATLNRSLEIWSGSVVELWTSGDIDLRGQAIKCVQTDGITPCGANDPFRVTIYASGTSDIQLDEGSVLCNVHFHAPNYDVDFISGGTPAGDCTPANPSTPAVQITGAFWINSWDGDTNGVVVNPINNGPPVGAVLPPQLEPISQWETQQAVP</sequence>
<gene>
    <name evidence="2" type="ORF">C1752_02695</name>
</gene>
<proteinExistence type="predicted"/>
<feature type="transmembrane region" description="Helical" evidence="1">
    <location>
        <begin position="14"/>
        <end position="35"/>
    </location>
</feature>
<protein>
    <submittedName>
        <fullName evidence="2">Uncharacterized protein</fullName>
    </submittedName>
</protein>
<dbReference type="OrthoDB" id="571342at2"/>
<dbReference type="RefSeq" id="WP_110986399.1">
    <property type="nucleotide sequence ID" value="NZ_CAWNWM010000007.1"/>
</dbReference>
<keyword evidence="1" id="KW-0812">Transmembrane</keyword>
<keyword evidence="1" id="KW-0472">Membrane</keyword>
<keyword evidence="3" id="KW-1185">Reference proteome</keyword>
<accession>A0A2W1JSV0</accession>
<evidence type="ECO:0000256" key="1">
    <source>
        <dbReference type="SAM" id="Phobius"/>
    </source>
</evidence>
<organism evidence="2 3">
    <name type="scientific">Acaryochloris thomasi RCC1774</name>
    <dbReference type="NCBI Taxonomy" id="1764569"/>
    <lineage>
        <taxon>Bacteria</taxon>
        <taxon>Bacillati</taxon>
        <taxon>Cyanobacteriota</taxon>
        <taxon>Cyanophyceae</taxon>
        <taxon>Acaryochloridales</taxon>
        <taxon>Acaryochloridaceae</taxon>
        <taxon>Acaryochloris</taxon>
        <taxon>Acaryochloris thomasi</taxon>
    </lineage>
</organism>
<reference evidence="2 3" key="1">
    <citation type="journal article" date="2018" name="Sci. Rep.">
        <title>A novel species of the marine cyanobacterium Acaryochloris with a unique pigment content and lifestyle.</title>
        <authorList>
            <person name="Partensky F."/>
            <person name="Six C."/>
            <person name="Ratin M."/>
            <person name="Garczarek L."/>
            <person name="Vaulot D."/>
            <person name="Probert I."/>
            <person name="Calteau A."/>
            <person name="Gourvil P."/>
            <person name="Marie D."/>
            <person name="Grebert T."/>
            <person name="Bouchier C."/>
            <person name="Le Panse S."/>
            <person name="Gachenot M."/>
            <person name="Rodriguez F."/>
            <person name="Garrido J.L."/>
        </authorList>
    </citation>
    <scope>NUCLEOTIDE SEQUENCE [LARGE SCALE GENOMIC DNA]</scope>
    <source>
        <strain evidence="2 3">RCC1774</strain>
    </source>
</reference>
<evidence type="ECO:0000313" key="3">
    <source>
        <dbReference type="Proteomes" id="UP000248857"/>
    </source>
</evidence>
<comment type="caution">
    <text evidence="2">The sequence shown here is derived from an EMBL/GenBank/DDBJ whole genome shotgun (WGS) entry which is preliminary data.</text>
</comment>
<dbReference type="EMBL" id="PQWO01000007">
    <property type="protein sequence ID" value="PZD72974.1"/>
    <property type="molecule type" value="Genomic_DNA"/>
</dbReference>
<dbReference type="AlphaFoldDB" id="A0A2W1JSV0"/>